<evidence type="ECO:0000313" key="3">
    <source>
        <dbReference type="Proteomes" id="UP000188532"/>
    </source>
</evidence>
<feature type="region of interest" description="Disordered" evidence="1">
    <location>
        <begin position="1"/>
        <end position="49"/>
    </location>
</feature>
<accession>A0A1V3WN35</accession>
<dbReference type="Proteomes" id="UP000188532">
    <property type="component" value="Unassembled WGS sequence"/>
</dbReference>
<sequence>MAAPGLGRRSRGAPLPPHRNAVGGSRTITGRAVGFETGREDLGPFRSRG</sequence>
<proteinExistence type="predicted"/>
<evidence type="ECO:0000256" key="1">
    <source>
        <dbReference type="SAM" id="MobiDB-lite"/>
    </source>
</evidence>
<evidence type="ECO:0000313" key="2">
    <source>
        <dbReference type="EMBL" id="OOK68158.1"/>
    </source>
</evidence>
<organism evidence="2 3">
    <name type="scientific">Mycobacterium kansasii</name>
    <dbReference type="NCBI Taxonomy" id="1768"/>
    <lineage>
        <taxon>Bacteria</taxon>
        <taxon>Bacillati</taxon>
        <taxon>Actinomycetota</taxon>
        <taxon>Actinomycetes</taxon>
        <taxon>Mycobacteriales</taxon>
        <taxon>Mycobacteriaceae</taxon>
        <taxon>Mycobacterium</taxon>
    </lineage>
</organism>
<gene>
    <name evidence="2" type="ORF">BZL29_6903</name>
</gene>
<name>A0A1V3WN35_MYCKA</name>
<reference evidence="2 3" key="1">
    <citation type="submission" date="2017-02" db="EMBL/GenBank/DDBJ databases">
        <title>Complete genome sequences of Mycobacterium kansasii strains isolated from rhesus macaques.</title>
        <authorList>
            <person name="Panda A."/>
            <person name="Nagaraj S."/>
            <person name="Zhao X."/>
            <person name="Tettelin H."/>
            <person name="Detolla L.J."/>
        </authorList>
    </citation>
    <scope>NUCLEOTIDE SEQUENCE [LARGE SCALE GENOMIC DNA]</scope>
    <source>
        <strain evidence="2 3">11-3469</strain>
    </source>
</reference>
<dbReference type="AlphaFoldDB" id="A0A1V3WN35"/>
<protein>
    <submittedName>
        <fullName evidence="2">Uncharacterized protein</fullName>
    </submittedName>
</protein>
<comment type="caution">
    <text evidence="2">The sequence shown here is derived from an EMBL/GenBank/DDBJ whole genome shotgun (WGS) entry which is preliminary data.</text>
</comment>
<dbReference type="EMBL" id="MVBN01000008">
    <property type="protein sequence ID" value="OOK68158.1"/>
    <property type="molecule type" value="Genomic_DNA"/>
</dbReference>